<protein>
    <submittedName>
        <fullName evidence="1">Uncharacterized protein</fullName>
    </submittedName>
</protein>
<dbReference type="EMBL" id="JABXBU010000002">
    <property type="protein sequence ID" value="KAF8794581.1"/>
    <property type="molecule type" value="Genomic_DNA"/>
</dbReference>
<dbReference type="Proteomes" id="UP000807504">
    <property type="component" value="Unassembled WGS sequence"/>
</dbReference>
<reference evidence="1" key="1">
    <citation type="journal article" date="2020" name="bioRxiv">
        <title>Chromosome-level reference genome of the European wasp spider Argiope bruennichi: a resource for studies on range expansion and evolutionary adaptation.</title>
        <authorList>
            <person name="Sheffer M.M."/>
            <person name="Hoppe A."/>
            <person name="Krehenwinkel H."/>
            <person name="Uhl G."/>
            <person name="Kuss A.W."/>
            <person name="Jensen L."/>
            <person name="Jensen C."/>
            <person name="Gillespie R.G."/>
            <person name="Hoff K.J."/>
            <person name="Prost S."/>
        </authorList>
    </citation>
    <scope>NUCLEOTIDE SEQUENCE</scope>
</reference>
<evidence type="ECO:0000313" key="1">
    <source>
        <dbReference type="EMBL" id="KAF8794581.1"/>
    </source>
</evidence>
<reference evidence="1" key="2">
    <citation type="submission" date="2020-06" db="EMBL/GenBank/DDBJ databases">
        <authorList>
            <person name="Sheffer M."/>
        </authorList>
    </citation>
    <scope>NUCLEOTIDE SEQUENCE</scope>
</reference>
<accession>A0A8T0FU10</accession>
<gene>
    <name evidence="1" type="ORF">HNY73_002552</name>
</gene>
<comment type="caution">
    <text evidence="1">The sequence shown here is derived from an EMBL/GenBank/DDBJ whole genome shotgun (WGS) entry which is preliminary data.</text>
</comment>
<sequence>MMERLMNRKRHILQFWSTIFCKEYIRGHLIEQRLNITHLCSEYRFGSSHKFTIWEMSGLAEKMVLK</sequence>
<keyword evidence="2" id="KW-1185">Reference proteome</keyword>
<organism evidence="1 2">
    <name type="scientific">Argiope bruennichi</name>
    <name type="common">Wasp spider</name>
    <name type="synonym">Aranea bruennichi</name>
    <dbReference type="NCBI Taxonomy" id="94029"/>
    <lineage>
        <taxon>Eukaryota</taxon>
        <taxon>Metazoa</taxon>
        <taxon>Ecdysozoa</taxon>
        <taxon>Arthropoda</taxon>
        <taxon>Chelicerata</taxon>
        <taxon>Arachnida</taxon>
        <taxon>Araneae</taxon>
        <taxon>Araneomorphae</taxon>
        <taxon>Entelegynae</taxon>
        <taxon>Araneoidea</taxon>
        <taxon>Araneidae</taxon>
        <taxon>Argiope</taxon>
    </lineage>
</organism>
<proteinExistence type="predicted"/>
<dbReference type="AlphaFoldDB" id="A0A8T0FU10"/>
<evidence type="ECO:0000313" key="2">
    <source>
        <dbReference type="Proteomes" id="UP000807504"/>
    </source>
</evidence>
<name>A0A8T0FU10_ARGBR</name>